<dbReference type="AlphaFoldDB" id="A0A4Q7NMT7"/>
<dbReference type="GO" id="GO:0016020">
    <property type="term" value="C:membrane"/>
    <property type="evidence" value="ECO:0007669"/>
    <property type="project" value="UniProtKB-SubCell"/>
</dbReference>
<protein>
    <submittedName>
        <fullName evidence="4">Type IVB pilus formation R64 PilN family outer membrane protein</fullName>
    </submittedName>
</protein>
<dbReference type="PANTHER" id="PTHR30332">
    <property type="entry name" value="PROBABLE GENERAL SECRETION PATHWAY PROTEIN D"/>
    <property type="match status" value="1"/>
</dbReference>
<evidence type="ECO:0000256" key="1">
    <source>
        <dbReference type="ARBA" id="ARBA00004370"/>
    </source>
</evidence>
<dbReference type="PROSITE" id="PS51257">
    <property type="entry name" value="PROKAR_LIPOPROTEIN"/>
    <property type="match status" value="1"/>
</dbReference>
<dbReference type="GO" id="GO:0009306">
    <property type="term" value="P:protein secretion"/>
    <property type="evidence" value="ECO:0007669"/>
    <property type="project" value="TreeGrafter"/>
</dbReference>
<keyword evidence="5" id="KW-1185">Reference proteome</keyword>
<evidence type="ECO:0000256" key="3">
    <source>
        <dbReference type="ARBA" id="ARBA00023136"/>
    </source>
</evidence>
<dbReference type="OrthoDB" id="8869029at2"/>
<evidence type="ECO:0000313" key="4">
    <source>
        <dbReference type="EMBL" id="RZS86521.1"/>
    </source>
</evidence>
<gene>
    <name evidence="4" type="ORF">EV675_2564</name>
</gene>
<proteinExistence type="predicted"/>
<keyword evidence="3" id="KW-0472">Membrane</keyword>
<organism evidence="4 5">
    <name type="scientific">Pigmentiphaga kullae</name>
    <dbReference type="NCBI Taxonomy" id="151784"/>
    <lineage>
        <taxon>Bacteria</taxon>
        <taxon>Pseudomonadati</taxon>
        <taxon>Pseudomonadota</taxon>
        <taxon>Betaproteobacteria</taxon>
        <taxon>Burkholderiales</taxon>
        <taxon>Alcaligenaceae</taxon>
        <taxon>Pigmentiphaga</taxon>
    </lineage>
</organism>
<comment type="subcellular location">
    <subcellularLocation>
        <location evidence="1">Membrane</location>
    </subcellularLocation>
</comment>
<evidence type="ECO:0000256" key="2">
    <source>
        <dbReference type="ARBA" id="ARBA00022729"/>
    </source>
</evidence>
<dbReference type="PANTHER" id="PTHR30332:SF24">
    <property type="entry name" value="SECRETIN GSPD-RELATED"/>
    <property type="match status" value="1"/>
</dbReference>
<dbReference type="EMBL" id="SGXC01000001">
    <property type="protein sequence ID" value="RZS86521.1"/>
    <property type="molecule type" value="Genomic_DNA"/>
</dbReference>
<keyword evidence="2" id="KW-0732">Signal</keyword>
<evidence type="ECO:0000313" key="5">
    <source>
        <dbReference type="Proteomes" id="UP000292445"/>
    </source>
</evidence>
<dbReference type="Proteomes" id="UP000292445">
    <property type="component" value="Unassembled WGS sequence"/>
</dbReference>
<reference evidence="4 5" key="1">
    <citation type="submission" date="2019-02" db="EMBL/GenBank/DDBJ databases">
        <title>Genomic Encyclopedia of Type Strains, Phase IV (KMG-IV): sequencing the most valuable type-strain genomes for metagenomic binning, comparative biology and taxonomic classification.</title>
        <authorList>
            <person name="Goeker M."/>
        </authorList>
    </citation>
    <scope>NUCLEOTIDE SEQUENCE [LARGE SCALE GENOMIC DNA]</scope>
    <source>
        <strain evidence="4 5">K24</strain>
    </source>
</reference>
<dbReference type="GO" id="GO:0015627">
    <property type="term" value="C:type II protein secretion system complex"/>
    <property type="evidence" value="ECO:0007669"/>
    <property type="project" value="TreeGrafter"/>
</dbReference>
<comment type="caution">
    <text evidence="4">The sequence shown here is derived from an EMBL/GenBank/DDBJ whole genome shotgun (WGS) entry which is preliminary data.</text>
</comment>
<name>A0A4Q7NMT7_9BURK</name>
<accession>A0A4Q7NMT7</accession>
<dbReference type="InterPro" id="IPR050810">
    <property type="entry name" value="Bact_Secretion_Sys_Channel"/>
</dbReference>
<sequence>MVKIRGACPLLLVALVTSGCGQLDAMRRIDADAARAADNIAAARIPFQQAVAGERERVRAQEVGRPWLAGRPQPLSREVTLPEALRASVETALMFPGGRVDLSTLGEQIALATGIQVRVRPEALLPQEAFLPRLALAQAAVAGPAAAAQVSLPTGLHPLPRLLDMAANRLGVHWKYEAGAIVFFRTDTRVFNVRALTLKASAAASLGRAAGGSAGAFESTSSTRIESGGSDALGAVKAKLEPFLTRAGTLVANGDASGLIVVTDTPEALDRVAAFLERENKALTRRVRLMFEEIELVARNQTEQGIDWNLIYRRTRDAAQAGSPASLVSDAAGSGLGLSIAGGRWDGSAVVLKALSEIATITRHTTVPLQTLNRRPVTHAVRTTFTYIDQVQVTTVASSAGTSTAPSVTQKEETVGSFLTVIPDAQDDGQILLTIAYDNTVAQPLKTLTFGASGNQVQLQQKTVDGMGTVQQVELRPGQPVLVSGFERSQDQYDKRRLDEGASMLLGGSGKTARERRNTVVLITAQVEEGF</sequence>
<dbReference type="RefSeq" id="WP_130357609.1">
    <property type="nucleotide sequence ID" value="NZ_SGXC01000001.1"/>
</dbReference>